<protein>
    <recommendedName>
        <fullName evidence="1">Endonuclease/exonuclease/phosphatase domain-containing protein</fullName>
    </recommendedName>
</protein>
<dbReference type="PANTHER" id="PTHR12121:SF82">
    <property type="entry name" value="CARBON CATABOLITE REPRESSOR PROTEIN 4 HOMOLOG 3"/>
    <property type="match status" value="1"/>
</dbReference>
<dbReference type="InterPro" id="IPR036691">
    <property type="entry name" value="Endo/exonu/phosph_ase_sf"/>
</dbReference>
<accession>A0AAP0WSK4</accession>
<name>A0AAP0WSK4_LIQFO</name>
<evidence type="ECO:0000259" key="1">
    <source>
        <dbReference type="Pfam" id="PF03372"/>
    </source>
</evidence>
<reference evidence="2 3" key="1">
    <citation type="journal article" date="2024" name="Plant J.">
        <title>Genome sequences and population genomics reveal climatic adaptation and genomic divergence between two closely related sweetgum species.</title>
        <authorList>
            <person name="Xu W.Q."/>
            <person name="Ren C.Q."/>
            <person name="Zhang X.Y."/>
            <person name="Comes H.P."/>
            <person name="Liu X.H."/>
            <person name="Li Y.G."/>
            <person name="Kettle C.J."/>
            <person name="Jalonen R."/>
            <person name="Gaisberger H."/>
            <person name="Ma Y.Z."/>
            <person name="Qiu Y.X."/>
        </authorList>
    </citation>
    <scope>NUCLEOTIDE SEQUENCE [LARGE SCALE GENOMIC DNA]</scope>
    <source>
        <strain evidence="2">Hangzhou</strain>
    </source>
</reference>
<dbReference type="EMBL" id="JBBPBK010000009">
    <property type="protein sequence ID" value="KAK9277957.1"/>
    <property type="molecule type" value="Genomic_DNA"/>
</dbReference>
<dbReference type="Pfam" id="PF03372">
    <property type="entry name" value="Exo_endo_phos"/>
    <property type="match status" value="1"/>
</dbReference>
<feature type="domain" description="Endonuclease/exonuclease/phosphatase" evidence="1">
    <location>
        <begin position="81"/>
        <end position="189"/>
    </location>
</feature>
<dbReference type="Proteomes" id="UP001415857">
    <property type="component" value="Unassembled WGS sequence"/>
</dbReference>
<dbReference type="Gene3D" id="3.60.10.10">
    <property type="entry name" value="Endonuclease/exonuclease/phosphatase"/>
    <property type="match status" value="1"/>
</dbReference>
<comment type="caution">
    <text evidence="2">The sequence shown here is derived from an EMBL/GenBank/DDBJ whole genome shotgun (WGS) entry which is preliminary data.</text>
</comment>
<keyword evidence="3" id="KW-1185">Reference proteome</keyword>
<dbReference type="InterPro" id="IPR050410">
    <property type="entry name" value="CCR4/nocturin_mRNA_transcr"/>
</dbReference>
<gene>
    <name evidence="2" type="ORF">L1049_027514</name>
</gene>
<evidence type="ECO:0000313" key="3">
    <source>
        <dbReference type="Proteomes" id="UP001415857"/>
    </source>
</evidence>
<evidence type="ECO:0000313" key="2">
    <source>
        <dbReference type="EMBL" id="KAK9277957.1"/>
    </source>
</evidence>
<dbReference type="GO" id="GO:0000175">
    <property type="term" value="F:3'-5'-RNA exonuclease activity"/>
    <property type="evidence" value="ECO:0007669"/>
    <property type="project" value="TreeGrafter"/>
</dbReference>
<dbReference type="AlphaFoldDB" id="A0AAP0WSK4"/>
<sequence>MGCDTWSWFCARALLTSTTTRSSSFKRRLLLCKPTITCCITGPTDSSSSSSRICYDSPPELIRHWVKGDPPLASQERFTAVSYNILGDKNASKHRDMYPNVPSFYMKWNRRKEVICDELIGWNPDIICLQEVDKYFDLLNIMEKEGYAGSYKRRTGDAVDGCAMFWKANKFRLLEEESIEFKGFGLRDNVAQLSVFEADV</sequence>
<dbReference type="InterPro" id="IPR005135">
    <property type="entry name" value="Endo/exonuclease/phosphatase"/>
</dbReference>
<dbReference type="PANTHER" id="PTHR12121">
    <property type="entry name" value="CARBON CATABOLITE REPRESSOR PROTEIN 4"/>
    <property type="match status" value="1"/>
</dbReference>
<dbReference type="SUPFAM" id="SSF56219">
    <property type="entry name" value="DNase I-like"/>
    <property type="match status" value="1"/>
</dbReference>
<organism evidence="2 3">
    <name type="scientific">Liquidambar formosana</name>
    <name type="common">Formosan gum</name>
    <dbReference type="NCBI Taxonomy" id="63359"/>
    <lineage>
        <taxon>Eukaryota</taxon>
        <taxon>Viridiplantae</taxon>
        <taxon>Streptophyta</taxon>
        <taxon>Embryophyta</taxon>
        <taxon>Tracheophyta</taxon>
        <taxon>Spermatophyta</taxon>
        <taxon>Magnoliopsida</taxon>
        <taxon>eudicotyledons</taxon>
        <taxon>Gunneridae</taxon>
        <taxon>Pentapetalae</taxon>
        <taxon>Saxifragales</taxon>
        <taxon>Altingiaceae</taxon>
        <taxon>Liquidambar</taxon>
    </lineage>
</organism>
<proteinExistence type="predicted"/>